<dbReference type="RefSeq" id="WP_191161902.1">
    <property type="nucleotide sequence ID" value="NZ_JACWMX010000002.1"/>
</dbReference>
<sequence length="227" mass="25619">MWVKQDYIDKIISTRSPLLASDKVIGITTMHFNTAQIAADSLVAGVSYDNHNPGSVVLRFKPGKSNSGLPFGENELGYSTKNRDTSLLLYQYYQNKWVITPYVKALQQSSGTNLQEGIAYLINKNLFAGNYTLTDSLGKLSTVKFKNNGEVTAFFNFKKYTVENSFDNKTLNNLDQITFNIFSSDEKTYIFKIDGNDLNLFESKKDTKAGLLVRGRLLYKLVRLSDK</sequence>
<dbReference type="AlphaFoldDB" id="A0A926NRR5"/>
<proteinExistence type="predicted"/>
<protein>
    <submittedName>
        <fullName evidence="1">Uncharacterized protein</fullName>
    </submittedName>
</protein>
<evidence type="ECO:0000313" key="2">
    <source>
        <dbReference type="Proteomes" id="UP000619078"/>
    </source>
</evidence>
<name>A0A926NRR5_9SPHI</name>
<reference evidence="1" key="1">
    <citation type="submission" date="2020-09" db="EMBL/GenBank/DDBJ databases">
        <title>Novel species of Mucilaginibacter isolated from a glacier on the Tibetan Plateau.</title>
        <authorList>
            <person name="Liu Q."/>
            <person name="Xin Y.-H."/>
        </authorList>
    </citation>
    <scope>NUCLEOTIDE SEQUENCE</scope>
    <source>
        <strain evidence="1">ZB1P21</strain>
    </source>
</reference>
<gene>
    <name evidence="1" type="ORF">IDJ76_06375</name>
</gene>
<keyword evidence="2" id="KW-1185">Reference proteome</keyword>
<comment type="caution">
    <text evidence="1">The sequence shown here is derived from an EMBL/GenBank/DDBJ whole genome shotgun (WGS) entry which is preliminary data.</text>
</comment>
<dbReference type="EMBL" id="JACWMX010000002">
    <property type="protein sequence ID" value="MBD1392715.1"/>
    <property type="molecule type" value="Genomic_DNA"/>
</dbReference>
<accession>A0A926NRR5</accession>
<organism evidence="1 2">
    <name type="scientific">Mucilaginibacter glaciei</name>
    <dbReference type="NCBI Taxonomy" id="2772109"/>
    <lineage>
        <taxon>Bacteria</taxon>
        <taxon>Pseudomonadati</taxon>
        <taxon>Bacteroidota</taxon>
        <taxon>Sphingobacteriia</taxon>
        <taxon>Sphingobacteriales</taxon>
        <taxon>Sphingobacteriaceae</taxon>
        <taxon>Mucilaginibacter</taxon>
    </lineage>
</organism>
<dbReference type="Proteomes" id="UP000619078">
    <property type="component" value="Unassembled WGS sequence"/>
</dbReference>
<evidence type="ECO:0000313" key="1">
    <source>
        <dbReference type="EMBL" id="MBD1392715.1"/>
    </source>
</evidence>